<sequence>MSEFHKEVGTLFGLSEQQAAQLEQGLNQLAQDFSAAAQVDDQAFSADFYQKFKKLALQNGLLDSDLESLVGVLYFTEDHQQVTTFIVPSYYNAGGDRDVFSDTYQLMMDDLKKAI</sequence>
<dbReference type="OrthoDB" id="6691867at2"/>
<evidence type="ECO:0000313" key="1">
    <source>
        <dbReference type="EMBL" id="KYQ73557.1"/>
    </source>
</evidence>
<organism evidence="1 2">
    <name type="scientific">Acinetobacter pragensis</name>
    <dbReference type="NCBI Taxonomy" id="1806892"/>
    <lineage>
        <taxon>Bacteria</taxon>
        <taxon>Pseudomonadati</taxon>
        <taxon>Pseudomonadota</taxon>
        <taxon>Gammaproteobacteria</taxon>
        <taxon>Moraxellales</taxon>
        <taxon>Moraxellaceae</taxon>
        <taxon>Acinetobacter</taxon>
    </lineage>
</organism>
<comment type="caution">
    <text evidence="1">The sequence shown here is derived from an EMBL/GenBank/DDBJ whole genome shotgun (WGS) entry which is preliminary data.</text>
</comment>
<dbReference type="AlphaFoldDB" id="A0A151Y6H5"/>
<dbReference type="RefSeq" id="WP_067664981.1">
    <property type="nucleotide sequence ID" value="NZ_CBCSIK010000001.1"/>
</dbReference>
<accession>A0A151Y6H5</accession>
<proteinExistence type="predicted"/>
<gene>
    <name evidence="1" type="ORF">AZH43_00095</name>
</gene>
<reference evidence="1 2" key="1">
    <citation type="submission" date="2016-03" db="EMBL/GenBank/DDBJ databases">
        <title>Acinetobacter genomospecies 28 strain ANC 4149.</title>
        <authorList>
            <person name="Radolfova-Krizova L."/>
            <person name="Nemec A."/>
        </authorList>
    </citation>
    <scope>NUCLEOTIDE SEQUENCE [LARGE SCALE GENOMIC DNA]</scope>
    <source>
        <strain evidence="1 2">ANC 4149</strain>
    </source>
</reference>
<protein>
    <submittedName>
        <fullName evidence="1">Uncharacterized protein</fullName>
    </submittedName>
</protein>
<name>A0A151Y6H5_9GAMM</name>
<evidence type="ECO:0000313" key="2">
    <source>
        <dbReference type="Proteomes" id="UP000076276"/>
    </source>
</evidence>
<dbReference type="EMBL" id="LUAW01000001">
    <property type="protein sequence ID" value="KYQ73557.1"/>
    <property type="molecule type" value="Genomic_DNA"/>
</dbReference>
<keyword evidence="2" id="KW-1185">Reference proteome</keyword>
<dbReference type="Proteomes" id="UP000076276">
    <property type="component" value="Unassembled WGS sequence"/>
</dbReference>